<sequence length="61" mass="6331">MTDLPPPSPRDRVDVPEGGSALPPPATADRVELDTSGSRVLPWLVASALLALAVLVFLLLG</sequence>
<evidence type="ECO:0000256" key="1">
    <source>
        <dbReference type="SAM" id="MobiDB-lite"/>
    </source>
</evidence>
<dbReference type="Proteomes" id="UP000280726">
    <property type="component" value="Unassembled WGS sequence"/>
</dbReference>
<comment type="caution">
    <text evidence="3">The sequence shown here is derived from an EMBL/GenBank/DDBJ whole genome shotgun (WGS) entry which is preliminary data.</text>
</comment>
<dbReference type="EMBL" id="RKRA01000001">
    <property type="protein sequence ID" value="RPF28071.1"/>
    <property type="molecule type" value="Genomic_DNA"/>
</dbReference>
<keyword evidence="4" id="KW-1185">Reference proteome</keyword>
<evidence type="ECO:0000256" key="2">
    <source>
        <dbReference type="SAM" id="Phobius"/>
    </source>
</evidence>
<keyword evidence="2" id="KW-1133">Transmembrane helix</keyword>
<evidence type="ECO:0000313" key="4">
    <source>
        <dbReference type="Proteomes" id="UP000280726"/>
    </source>
</evidence>
<dbReference type="RefSeq" id="WP_123918060.1">
    <property type="nucleotide sequence ID" value="NZ_RKRA01000001.1"/>
</dbReference>
<gene>
    <name evidence="3" type="ORF">EDD32_2580</name>
</gene>
<feature type="region of interest" description="Disordered" evidence="1">
    <location>
        <begin position="1"/>
        <end position="30"/>
    </location>
</feature>
<proteinExistence type="predicted"/>
<name>A0A3N5A8T6_9MICO</name>
<accession>A0A3N5A8T6</accession>
<keyword evidence="2" id="KW-0812">Transmembrane</keyword>
<dbReference type="AlphaFoldDB" id="A0A3N5A8T6"/>
<keyword evidence="2" id="KW-0472">Membrane</keyword>
<feature type="transmembrane region" description="Helical" evidence="2">
    <location>
        <begin position="40"/>
        <end position="60"/>
    </location>
</feature>
<protein>
    <submittedName>
        <fullName evidence="3">Uncharacterized protein</fullName>
    </submittedName>
</protein>
<reference evidence="3 4" key="1">
    <citation type="submission" date="2018-11" db="EMBL/GenBank/DDBJ databases">
        <title>Sequencing the genomes of 1000 actinobacteria strains.</title>
        <authorList>
            <person name="Klenk H.-P."/>
        </authorList>
    </citation>
    <scope>NUCLEOTIDE SEQUENCE [LARGE SCALE GENOMIC DNA]</scope>
    <source>
        <strain evidence="3 4">DSM 14418</strain>
    </source>
</reference>
<evidence type="ECO:0000313" key="3">
    <source>
        <dbReference type="EMBL" id="RPF28071.1"/>
    </source>
</evidence>
<organism evidence="3 4">
    <name type="scientific">Georgenia muralis</name>
    <dbReference type="NCBI Taxonomy" id="154117"/>
    <lineage>
        <taxon>Bacteria</taxon>
        <taxon>Bacillati</taxon>
        <taxon>Actinomycetota</taxon>
        <taxon>Actinomycetes</taxon>
        <taxon>Micrococcales</taxon>
        <taxon>Bogoriellaceae</taxon>
        <taxon>Georgenia</taxon>
    </lineage>
</organism>